<dbReference type="InterPro" id="IPR002589">
    <property type="entry name" value="Macro_dom"/>
</dbReference>
<evidence type="ECO:0000313" key="2">
    <source>
        <dbReference type="EMBL" id="GHH33694.1"/>
    </source>
</evidence>
<name>A0ABQ3M526_9PSEU</name>
<gene>
    <name evidence="2" type="ORF">GCM10017774_16570</name>
</gene>
<dbReference type="SMART" id="SM00506">
    <property type="entry name" value="A1pp"/>
    <property type="match status" value="1"/>
</dbReference>
<dbReference type="Proteomes" id="UP000605568">
    <property type="component" value="Unassembled WGS sequence"/>
</dbReference>
<feature type="domain" description="Macro" evidence="1">
    <location>
        <begin position="83"/>
        <end position="271"/>
    </location>
</feature>
<keyword evidence="3" id="KW-1185">Reference proteome</keyword>
<dbReference type="PROSITE" id="PS51154">
    <property type="entry name" value="MACRO"/>
    <property type="match status" value="1"/>
</dbReference>
<dbReference type="Gene3D" id="3.40.220.10">
    <property type="entry name" value="Leucine Aminopeptidase, subunit E, domain 1"/>
    <property type="match status" value="1"/>
</dbReference>
<proteinExistence type="predicted"/>
<protein>
    <recommendedName>
        <fullName evidence="1">Macro domain-containing protein</fullName>
    </recommendedName>
</protein>
<reference evidence="3" key="1">
    <citation type="journal article" date="2019" name="Int. J. Syst. Evol. Microbiol.">
        <title>The Global Catalogue of Microorganisms (GCM) 10K type strain sequencing project: providing services to taxonomists for standard genome sequencing and annotation.</title>
        <authorList>
            <consortium name="The Broad Institute Genomics Platform"/>
            <consortium name="The Broad Institute Genome Sequencing Center for Infectious Disease"/>
            <person name="Wu L."/>
            <person name="Ma J."/>
        </authorList>
    </citation>
    <scope>NUCLEOTIDE SEQUENCE [LARGE SCALE GENOMIC DNA]</scope>
    <source>
        <strain evidence="3">CGMCC 4.7367</strain>
    </source>
</reference>
<dbReference type="PANTHER" id="PTHR11106:SF27">
    <property type="entry name" value="MACRO DOMAIN-CONTAINING PROTEIN"/>
    <property type="match status" value="1"/>
</dbReference>
<evidence type="ECO:0000313" key="3">
    <source>
        <dbReference type="Proteomes" id="UP000605568"/>
    </source>
</evidence>
<dbReference type="RefSeq" id="WP_229904515.1">
    <property type="nucleotide sequence ID" value="NZ_BNAR01000002.1"/>
</dbReference>
<dbReference type="PANTHER" id="PTHR11106">
    <property type="entry name" value="GANGLIOSIDE INDUCED DIFFERENTIATION ASSOCIATED PROTEIN 2-RELATED"/>
    <property type="match status" value="1"/>
</dbReference>
<sequence length="271" mass="28619">MLTTLPDYRHAVALDEPFRPLSAPAGDPGELAGLVLGMLGAGRALPGGVDDRSLLRAVLTVRGATAFDPGLMAALDAVLGGERRVDADALTLPGPMAVWRGDIVRLRADAIVNAANDAMLGCFQPMHGCVDNAIHNAAGPRLRADCWRIMDLQGTPEPTGTAKITRGYHLPTRFVLHTVGPIVHGEPGPAHAAALADSYRACLDLAAEVAAIRTVAFCGISTGIFGFPKRPAARIALGTVRDWLTARPGRFDRVVFVAFTAEDEAAYEELL</sequence>
<dbReference type="InterPro" id="IPR043472">
    <property type="entry name" value="Macro_dom-like"/>
</dbReference>
<evidence type="ECO:0000259" key="1">
    <source>
        <dbReference type="PROSITE" id="PS51154"/>
    </source>
</evidence>
<dbReference type="CDD" id="cd02908">
    <property type="entry name" value="Macro_OAADPr_deacetylase"/>
    <property type="match status" value="1"/>
</dbReference>
<organism evidence="2 3">
    <name type="scientific">Lentzea cavernae</name>
    <dbReference type="NCBI Taxonomy" id="2020703"/>
    <lineage>
        <taxon>Bacteria</taxon>
        <taxon>Bacillati</taxon>
        <taxon>Actinomycetota</taxon>
        <taxon>Actinomycetes</taxon>
        <taxon>Pseudonocardiales</taxon>
        <taxon>Pseudonocardiaceae</taxon>
        <taxon>Lentzea</taxon>
    </lineage>
</organism>
<dbReference type="SUPFAM" id="SSF52949">
    <property type="entry name" value="Macro domain-like"/>
    <property type="match status" value="1"/>
</dbReference>
<dbReference type="EMBL" id="BNAR01000002">
    <property type="protein sequence ID" value="GHH33694.1"/>
    <property type="molecule type" value="Genomic_DNA"/>
</dbReference>
<accession>A0ABQ3M526</accession>
<comment type="caution">
    <text evidence="2">The sequence shown here is derived from an EMBL/GenBank/DDBJ whole genome shotgun (WGS) entry which is preliminary data.</text>
</comment>
<dbReference type="Pfam" id="PF01661">
    <property type="entry name" value="Macro"/>
    <property type="match status" value="1"/>
</dbReference>